<evidence type="ECO:0000313" key="2">
    <source>
        <dbReference type="Proteomes" id="UP000662074"/>
    </source>
</evidence>
<evidence type="ECO:0008006" key="3">
    <source>
        <dbReference type="Google" id="ProtNLM"/>
    </source>
</evidence>
<accession>A0A917N1C4</accession>
<dbReference type="Gene3D" id="3.40.50.1820">
    <property type="entry name" value="alpha/beta hydrolase"/>
    <property type="match status" value="1"/>
</dbReference>
<sequence>MERVFLIAGLGADRRLFDKLVLPGYELIHADWIEPEKHDTIPSYAQKLIDHYGIQTNDHVIGVSLGGILTVEISGLLSLKNAIIISSIKQSAEIPPYFKFFRRLPVYKILPHRFYTSMGNIIKPLFGDTKGKTGFLFVDMIRHTSPVFMRWAMHAVLRWQPKPLKAPIHQIIGNKDLIFPHKYISTATHIVERGSHDMVYTRGKEISKIVLKILNNEIA</sequence>
<dbReference type="InterPro" id="IPR029058">
    <property type="entry name" value="AB_hydrolase_fold"/>
</dbReference>
<dbReference type="SUPFAM" id="SSF53474">
    <property type="entry name" value="alpha/beta-Hydrolases"/>
    <property type="match status" value="1"/>
</dbReference>
<dbReference type="Proteomes" id="UP000662074">
    <property type="component" value="Unassembled WGS sequence"/>
</dbReference>
<dbReference type="RefSeq" id="WP_188416091.1">
    <property type="nucleotide sequence ID" value="NZ_BMDO01000004.1"/>
</dbReference>
<comment type="caution">
    <text evidence="1">The sequence shown here is derived from an EMBL/GenBank/DDBJ whole genome shotgun (WGS) entry which is preliminary data.</text>
</comment>
<dbReference type="AlphaFoldDB" id="A0A917N1C4"/>
<organism evidence="1 2">
    <name type="scientific">Mucilaginibacter galii</name>
    <dbReference type="NCBI Taxonomy" id="2005073"/>
    <lineage>
        <taxon>Bacteria</taxon>
        <taxon>Pseudomonadati</taxon>
        <taxon>Bacteroidota</taxon>
        <taxon>Sphingobacteriia</taxon>
        <taxon>Sphingobacteriales</taxon>
        <taxon>Sphingobacteriaceae</taxon>
        <taxon>Mucilaginibacter</taxon>
    </lineage>
</organism>
<protein>
    <recommendedName>
        <fullName evidence="3">Alpha/beta hydrolase</fullName>
    </recommendedName>
</protein>
<dbReference type="EMBL" id="BMDO01000004">
    <property type="protein sequence ID" value="GGI50703.1"/>
    <property type="molecule type" value="Genomic_DNA"/>
</dbReference>
<reference evidence="1" key="1">
    <citation type="journal article" date="2014" name="Int. J. Syst. Evol. Microbiol.">
        <title>Complete genome sequence of Corynebacterium casei LMG S-19264T (=DSM 44701T), isolated from a smear-ripened cheese.</title>
        <authorList>
            <consortium name="US DOE Joint Genome Institute (JGI-PGF)"/>
            <person name="Walter F."/>
            <person name="Albersmeier A."/>
            <person name="Kalinowski J."/>
            <person name="Ruckert C."/>
        </authorList>
    </citation>
    <scope>NUCLEOTIDE SEQUENCE</scope>
    <source>
        <strain evidence="1">CCM 8711</strain>
    </source>
</reference>
<name>A0A917N1C4_9SPHI</name>
<proteinExistence type="predicted"/>
<gene>
    <name evidence="1" type="ORF">GCM10011425_19150</name>
</gene>
<reference evidence="1" key="2">
    <citation type="submission" date="2020-09" db="EMBL/GenBank/DDBJ databases">
        <authorList>
            <person name="Sun Q."/>
            <person name="Sedlacek I."/>
        </authorList>
    </citation>
    <scope>NUCLEOTIDE SEQUENCE</scope>
    <source>
        <strain evidence="1">CCM 8711</strain>
    </source>
</reference>
<evidence type="ECO:0000313" key="1">
    <source>
        <dbReference type="EMBL" id="GGI50703.1"/>
    </source>
</evidence>
<keyword evidence="2" id="KW-1185">Reference proteome</keyword>